<evidence type="ECO:0000259" key="1">
    <source>
        <dbReference type="Pfam" id="PF13480"/>
    </source>
</evidence>
<evidence type="ECO:0000313" key="2">
    <source>
        <dbReference type="EMBL" id="ABE63252.1"/>
    </source>
</evidence>
<dbReference type="RefSeq" id="WP_011510922.1">
    <property type="nucleotide sequence ID" value="NC_007964.1"/>
</dbReference>
<dbReference type="STRING" id="323097.Nham_2462"/>
<organism evidence="2 3">
    <name type="scientific">Nitrobacter hamburgensis (strain DSM 10229 / NCIMB 13809 / X14)</name>
    <dbReference type="NCBI Taxonomy" id="323097"/>
    <lineage>
        <taxon>Bacteria</taxon>
        <taxon>Pseudomonadati</taxon>
        <taxon>Pseudomonadota</taxon>
        <taxon>Alphaproteobacteria</taxon>
        <taxon>Hyphomicrobiales</taxon>
        <taxon>Nitrobacteraceae</taxon>
        <taxon>Nitrobacter</taxon>
    </lineage>
</organism>
<name>Q1QKJ5_NITHX</name>
<evidence type="ECO:0000313" key="3">
    <source>
        <dbReference type="Proteomes" id="UP000001953"/>
    </source>
</evidence>
<dbReference type="eggNOG" id="COG5653">
    <property type="taxonomic scope" value="Bacteria"/>
</dbReference>
<feature type="domain" description="BioF2-like acetyltransferase" evidence="1">
    <location>
        <begin position="191"/>
        <end position="341"/>
    </location>
</feature>
<reference evidence="2 3" key="1">
    <citation type="submission" date="2006-03" db="EMBL/GenBank/DDBJ databases">
        <title>Complete sequence of chromosome of Nitrobacter hamburgensis X14.</title>
        <authorList>
            <consortium name="US DOE Joint Genome Institute"/>
            <person name="Copeland A."/>
            <person name="Lucas S."/>
            <person name="Lapidus A."/>
            <person name="Barry K."/>
            <person name="Detter J.C."/>
            <person name="Glavina del Rio T."/>
            <person name="Hammon N."/>
            <person name="Israni S."/>
            <person name="Dalin E."/>
            <person name="Tice H."/>
            <person name="Pitluck S."/>
            <person name="Chain P."/>
            <person name="Malfatti S."/>
            <person name="Shin M."/>
            <person name="Vergez L."/>
            <person name="Schmutz J."/>
            <person name="Larimer F."/>
            <person name="Land M."/>
            <person name="Hauser L."/>
            <person name="Kyrpides N."/>
            <person name="Ivanova N."/>
            <person name="Ward B."/>
            <person name="Arp D."/>
            <person name="Klotz M."/>
            <person name="Stein L."/>
            <person name="O'Mullan G."/>
            <person name="Starkenburg S."/>
            <person name="Sayavedra L."/>
            <person name="Poret-Peterson A.T."/>
            <person name="Gentry M.E."/>
            <person name="Bruce D."/>
            <person name="Richardson P."/>
        </authorList>
    </citation>
    <scope>NUCLEOTIDE SEQUENCE [LARGE SCALE GENOMIC DNA]</scope>
    <source>
        <strain evidence="3">DSM 10229 / NCIMB 13809 / X14</strain>
    </source>
</reference>
<sequence length="397" mass="44543">MTMAAVIESQTARTRPRSGERRIVHLDILHDLGEAEPVWRSLEASHFSTPYQRFDFLSAWQRHVGTKSDLQPCIIVACDAERRPLLLLPLTAGAENGVRVARFMGGKHATFNMPLWQRDFAASATLAELDTLVRGIRELPAKIDVLAFTRQPRRWRDLQNPMALLPGQTSANGCPLMTIVPGAPPSEHISRSFRRRLKDKERKLQALPGFRYRVATTETEIKRMLDAFFTIKPLRMAAQKLPNVFASPGVEDFLRAACLTPLPDGGHAIEIHALECDTEVIAIFAGVADDHRFSMMFNTYTLSENARYSPGLILMRDIADHYAERGYTSLDLGIGSDDYKRLFCKGDEPIFDSYLPLTARGRMAAIGMSSMARAKRLVKQTPALKRMAQALRSALHR</sequence>
<dbReference type="SUPFAM" id="SSF55729">
    <property type="entry name" value="Acyl-CoA N-acyltransferases (Nat)"/>
    <property type="match status" value="1"/>
</dbReference>
<dbReference type="KEGG" id="nha:Nham_2462"/>
<keyword evidence="3" id="KW-1185">Reference proteome</keyword>
<dbReference type="HOGENOM" id="CLU_046277_2_0_5"/>
<accession>Q1QKJ5</accession>
<dbReference type="AlphaFoldDB" id="Q1QKJ5"/>
<protein>
    <recommendedName>
        <fullName evidence="1">BioF2-like acetyltransferase domain-containing protein</fullName>
    </recommendedName>
</protein>
<dbReference type="Pfam" id="PF13480">
    <property type="entry name" value="Acetyltransf_6"/>
    <property type="match status" value="1"/>
</dbReference>
<proteinExistence type="predicted"/>
<gene>
    <name evidence="2" type="ordered locus">Nham_2462</name>
</gene>
<dbReference type="EMBL" id="CP000319">
    <property type="protein sequence ID" value="ABE63252.1"/>
    <property type="molecule type" value="Genomic_DNA"/>
</dbReference>
<dbReference type="OrthoDB" id="8193702at2"/>
<dbReference type="InterPro" id="IPR038740">
    <property type="entry name" value="BioF2-like_GNAT_dom"/>
</dbReference>
<dbReference type="Proteomes" id="UP000001953">
    <property type="component" value="Chromosome"/>
</dbReference>
<dbReference type="InterPro" id="IPR016181">
    <property type="entry name" value="Acyl_CoA_acyltransferase"/>
</dbReference>